<evidence type="ECO:0000313" key="1">
    <source>
        <dbReference type="EMBL" id="KAJ3710759.1"/>
    </source>
</evidence>
<organism evidence="1 2">
    <name type="scientific">Lentinula guzmanii</name>
    <dbReference type="NCBI Taxonomy" id="2804957"/>
    <lineage>
        <taxon>Eukaryota</taxon>
        <taxon>Fungi</taxon>
        <taxon>Dikarya</taxon>
        <taxon>Basidiomycota</taxon>
        <taxon>Agaricomycotina</taxon>
        <taxon>Agaricomycetes</taxon>
        <taxon>Agaricomycetidae</taxon>
        <taxon>Agaricales</taxon>
        <taxon>Marasmiineae</taxon>
        <taxon>Omphalotaceae</taxon>
        <taxon>Lentinula</taxon>
    </lineage>
</organism>
<proteinExistence type="predicted"/>
<reference evidence="1" key="2">
    <citation type="journal article" date="2023" name="Proc. Natl. Acad. Sci. U.S.A.">
        <title>A global phylogenomic analysis of the shiitake genus Lentinula.</title>
        <authorList>
            <person name="Sierra-Patev S."/>
            <person name="Min B."/>
            <person name="Naranjo-Ortiz M."/>
            <person name="Looney B."/>
            <person name="Konkel Z."/>
            <person name="Slot J.C."/>
            <person name="Sakamoto Y."/>
            <person name="Steenwyk J.L."/>
            <person name="Rokas A."/>
            <person name="Carro J."/>
            <person name="Camarero S."/>
            <person name="Ferreira P."/>
            <person name="Molpeceres G."/>
            <person name="Ruiz-Duenas F.J."/>
            <person name="Serrano A."/>
            <person name="Henrissat B."/>
            <person name="Drula E."/>
            <person name="Hughes K.W."/>
            <person name="Mata J.L."/>
            <person name="Ishikawa N.K."/>
            <person name="Vargas-Isla R."/>
            <person name="Ushijima S."/>
            <person name="Smith C.A."/>
            <person name="Donoghue J."/>
            <person name="Ahrendt S."/>
            <person name="Andreopoulos W."/>
            <person name="He G."/>
            <person name="LaButti K."/>
            <person name="Lipzen A."/>
            <person name="Ng V."/>
            <person name="Riley R."/>
            <person name="Sandor L."/>
            <person name="Barry K."/>
            <person name="Martinez A.T."/>
            <person name="Xiao Y."/>
            <person name="Gibbons J.G."/>
            <person name="Terashima K."/>
            <person name="Grigoriev I.V."/>
            <person name="Hibbett D."/>
        </authorList>
    </citation>
    <scope>NUCLEOTIDE SEQUENCE</scope>
    <source>
        <strain evidence="1">ET3784</strain>
    </source>
</reference>
<comment type="caution">
    <text evidence="1">The sequence shown here is derived from an EMBL/GenBank/DDBJ whole genome shotgun (WGS) entry which is preliminary data.</text>
</comment>
<sequence length="78" mass="8951">LVPGHYIIRNGDNIVSQHFAEDRSLLPKKVVLAPCDRQYIWIFEKTGENEYIINSYGSQTARIDQGVFVILMDLEPTN</sequence>
<dbReference type="Proteomes" id="UP001176059">
    <property type="component" value="Unassembled WGS sequence"/>
</dbReference>
<gene>
    <name evidence="1" type="ORF">DFJ43DRAFT_1009171</name>
</gene>
<keyword evidence="2" id="KW-1185">Reference proteome</keyword>
<dbReference type="Pfam" id="PF16850">
    <property type="entry name" value="Inhibitor_I66"/>
    <property type="match status" value="1"/>
</dbReference>
<evidence type="ECO:0000313" key="2">
    <source>
        <dbReference type="Proteomes" id="UP001176059"/>
    </source>
</evidence>
<name>A0AA38MQD5_9AGAR</name>
<accession>A0AA38MQD5</accession>
<feature type="non-terminal residue" evidence="1">
    <location>
        <position position="78"/>
    </location>
</feature>
<protein>
    <submittedName>
        <fullName evidence="1">Uncharacterized protein</fullName>
    </submittedName>
</protein>
<dbReference type="AlphaFoldDB" id="A0AA38MQD5"/>
<dbReference type="GO" id="GO:0004867">
    <property type="term" value="F:serine-type endopeptidase inhibitor activity"/>
    <property type="evidence" value="ECO:0007669"/>
    <property type="project" value="InterPro"/>
</dbReference>
<dbReference type="Gene3D" id="2.80.10.50">
    <property type="match status" value="1"/>
</dbReference>
<dbReference type="EMBL" id="JANVFO010000133">
    <property type="protein sequence ID" value="KAJ3710759.1"/>
    <property type="molecule type" value="Genomic_DNA"/>
</dbReference>
<reference evidence="1" key="1">
    <citation type="submission" date="2022-08" db="EMBL/GenBank/DDBJ databases">
        <authorList>
            <consortium name="DOE Joint Genome Institute"/>
            <person name="Min B."/>
            <person name="Sierra-Patev S."/>
            <person name="Naranjo-Ortiz M."/>
            <person name="Looney B."/>
            <person name="Konkel Z."/>
            <person name="Slot J.C."/>
            <person name="Sakamoto Y."/>
            <person name="Steenwyk J.L."/>
            <person name="Rokas A."/>
            <person name="Carro J."/>
            <person name="Camarero S."/>
            <person name="Ferreira P."/>
            <person name="Molpeceres G."/>
            <person name="Ruiz-duenas F.J."/>
            <person name="Serrano A."/>
            <person name="Henrissat B."/>
            <person name="Drula E."/>
            <person name="Hughes K.W."/>
            <person name="Mata J.L."/>
            <person name="Ishikawa N.K."/>
            <person name="Vargas-Isla R."/>
            <person name="Ushijima S."/>
            <person name="Smith C.A."/>
            <person name="Ahrendt S."/>
            <person name="Andreopoulos W."/>
            <person name="He G."/>
            <person name="LaButti K."/>
            <person name="Lipzen A."/>
            <person name="Ng V."/>
            <person name="Riley R."/>
            <person name="Sandor L."/>
            <person name="Barry K."/>
            <person name="Martinez A.T."/>
            <person name="Xiao Y."/>
            <person name="Gibbons J.G."/>
            <person name="Terashima K."/>
            <person name="Hibbett D.S."/>
            <person name="Grigoriev I.V."/>
        </authorList>
    </citation>
    <scope>NUCLEOTIDE SEQUENCE</scope>
    <source>
        <strain evidence="1">ET3784</strain>
    </source>
</reference>
<dbReference type="InterPro" id="IPR031755">
    <property type="entry name" value="Inhibitor_I66"/>
</dbReference>